<keyword evidence="3" id="KW-1185">Reference proteome</keyword>
<gene>
    <name evidence="2" type="ORF">SCAR479_06852</name>
</gene>
<name>A0ABR2XS74_9PEZI</name>
<keyword evidence="1" id="KW-0472">Membrane</keyword>
<dbReference type="Proteomes" id="UP001465668">
    <property type="component" value="Unassembled WGS sequence"/>
</dbReference>
<keyword evidence="1" id="KW-0812">Transmembrane</keyword>
<evidence type="ECO:0000256" key="1">
    <source>
        <dbReference type="SAM" id="Phobius"/>
    </source>
</evidence>
<accession>A0ABR2XS74</accession>
<evidence type="ECO:0000313" key="3">
    <source>
        <dbReference type="Proteomes" id="UP001465668"/>
    </source>
</evidence>
<reference evidence="2 3" key="1">
    <citation type="submission" date="2024-02" db="EMBL/GenBank/DDBJ databases">
        <title>First draft genome assembly of two strains of Seiridium cardinale.</title>
        <authorList>
            <person name="Emiliani G."/>
            <person name="Scali E."/>
        </authorList>
    </citation>
    <scope>NUCLEOTIDE SEQUENCE [LARGE SCALE GENOMIC DNA]</scope>
    <source>
        <strain evidence="2 3">BM-138-000479</strain>
    </source>
</reference>
<sequence>MDRYSTLEVSIKVHHNQDPSNIAANTQTEPHYSQLPEVVPVEQRQQDGVQEVDATQKEHVPDDTQAPELVPNQQYHYNATPETGTATLLQSADGRTVDEAAVHPPGRQRICGLGRRTFFIILGVVLLVIAGAIAGGVAGGLASRKSSSTGGQVITPSRVNVMDISSLSASNWTDGKGFDHRIVFFQDPWNAVVARRWDSQNNTWATTNISAVSANTATPLVAAPGTSLAGVALDWPNAYNIRLYFLDPADIIRSTFSDSPVNLPDLWKNDTLGSSNINVLHGSKLAATWARSNNSEDAGLWTLAWQGADQGFIKVGNFSNFSSPVDGLNGNKVAGNTSLALVPQYGGAQDNMGLISQSFKSGTSGSMQVNAWNKTWAKNPSAIIPNVPLPAQYQHIAVGKWGDWTRTLCYALLADGTMRGTWWQGVGKQNALSTISLNGGPAANFTAVAMTLDAMFYGITGDEIHEYGVDTSDPAKLNYVGRVWP</sequence>
<protein>
    <submittedName>
        <fullName evidence="2">Fucose-specific lectin</fullName>
    </submittedName>
</protein>
<dbReference type="Gene3D" id="2.120.10.70">
    <property type="entry name" value="Fucose-specific lectin"/>
    <property type="match status" value="1"/>
</dbReference>
<evidence type="ECO:0000313" key="2">
    <source>
        <dbReference type="EMBL" id="KAK9776529.1"/>
    </source>
</evidence>
<feature type="transmembrane region" description="Helical" evidence="1">
    <location>
        <begin position="117"/>
        <end position="142"/>
    </location>
</feature>
<dbReference type="EMBL" id="JARVKM010000027">
    <property type="protein sequence ID" value="KAK9776529.1"/>
    <property type="molecule type" value="Genomic_DNA"/>
</dbReference>
<proteinExistence type="predicted"/>
<keyword evidence="1" id="KW-1133">Transmembrane helix</keyword>
<comment type="caution">
    <text evidence="2">The sequence shown here is derived from an EMBL/GenBank/DDBJ whole genome shotgun (WGS) entry which is preliminary data.</text>
</comment>
<dbReference type="SUPFAM" id="SSF89372">
    <property type="entry name" value="Fucose-specific lectin"/>
    <property type="match status" value="1"/>
</dbReference>
<organism evidence="2 3">
    <name type="scientific">Seiridium cardinale</name>
    <dbReference type="NCBI Taxonomy" id="138064"/>
    <lineage>
        <taxon>Eukaryota</taxon>
        <taxon>Fungi</taxon>
        <taxon>Dikarya</taxon>
        <taxon>Ascomycota</taxon>
        <taxon>Pezizomycotina</taxon>
        <taxon>Sordariomycetes</taxon>
        <taxon>Xylariomycetidae</taxon>
        <taxon>Amphisphaeriales</taxon>
        <taxon>Sporocadaceae</taxon>
        <taxon>Seiridium</taxon>
    </lineage>
</organism>